<dbReference type="InterPro" id="IPR004136">
    <property type="entry name" value="NMO"/>
</dbReference>
<dbReference type="Proteomes" id="UP000602395">
    <property type="component" value="Unassembled WGS sequence"/>
</dbReference>
<keyword evidence="5" id="KW-0288">FMN</keyword>
<protein>
    <recommendedName>
        <fullName evidence="8">Propionate 3-nitronate monooxygenase</fullName>
    </recommendedName>
</protein>
<evidence type="ECO:0000256" key="4">
    <source>
        <dbReference type="ARBA" id="ARBA00022630"/>
    </source>
</evidence>
<dbReference type="GO" id="GO:0004497">
    <property type="term" value="F:monooxygenase activity"/>
    <property type="evidence" value="ECO:0007669"/>
    <property type="project" value="UniProtKB-KW"/>
</dbReference>
<keyword evidence="3" id="KW-0216">Detoxification</keyword>
<organism evidence="10 11">
    <name type="scientific">Gordonia hankookensis</name>
    <dbReference type="NCBI Taxonomy" id="589403"/>
    <lineage>
        <taxon>Bacteria</taxon>
        <taxon>Bacillati</taxon>
        <taxon>Actinomycetota</taxon>
        <taxon>Actinomycetes</taxon>
        <taxon>Mycobacteriales</taxon>
        <taxon>Gordoniaceae</taxon>
        <taxon>Gordonia</taxon>
    </lineage>
</organism>
<evidence type="ECO:0000313" key="10">
    <source>
        <dbReference type="EMBL" id="MBD1321649.1"/>
    </source>
</evidence>
<keyword evidence="11" id="KW-1185">Reference proteome</keyword>
<evidence type="ECO:0000313" key="11">
    <source>
        <dbReference type="Proteomes" id="UP000602395"/>
    </source>
</evidence>
<keyword evidence="4" id="KW-0285">Flavoprotein</keyword>
<sequence>MNEAVDGVEPIRIGSLQVPLPIMCAPMAGGPSTPALIAAVGAAGGLGWLPAGYLAPEALEDLVTDVEGRSDRPYGVNLFLSGPEPDDDRDGAVQAYVEDLGSEAARYGVAPGEPRFTDERVAEKLDVLARHRPAIISFTFGDPGAAVVSRVHRELGVPVAVTVTSVPEAVTAVASGADAVVVQGIEAGGHRGLWFDDPSEPDGGPRTTTADLVRTVVGEVDVPVIAAGGVADGATIRSLLALGAVGAQLGTAFLCCDEAGTSAPYRRALLNGIFADTVVTRSFSGRSARSLRNGFAERHPGAPARYPHVHHVTKPIRSAATAAGEADDINLWAGTSWRSVTAGPAADLVARLAAELTAGS</sequence>
<evidence type="ECO:0000256" key="2">
    <source>
        <dbReference type="ARBA" id="ARBA00009881"/>
    </source>
</evidence>
<evidence type="ECO:0000256" key="6">
    <source>
        <dbReference type="ARBA" id="ARBA00023002"/>
    </source>
</evidence>
<dbReference type="PANTHER" id="PTHR42747">
    <property type="entry name" value="NITRONATE MONOOXYGENASE-RELATED"/>
    <property type="match status" value="1"/>
</dbReference>
<evidence type="ECO:0000256" key="7">
    <source>
        <dbReference type="ARBA" id="ARBA00023033"/>
    </source>
</evidence>
<dbReference type="RefSeq" id="WP_190268172.1">
    <property type="nucleotide sequence ID" value="NZ_BAABAD010000002.1"/>
</dbReference>
<gene>
    <name evidence="10" type="ORF">IDF66_18895</name>
</gene>
<accession>A0ABR7WFU1</accession>
<keyword evidence="7 10" id="KW-0503">Monooxygenase</keyword>
<dbReference type="InterPro" id="IPR013785">
    <property type="entry name" value="Aldolase_TIM"/>
</dbReference>
<evidence type="ECO:0000256" key="5">
    <source>
        <dbReference type="ARBA" id="ARBA00022643"/>
    </source>
</evidence>
<comment type="cofactor">
    <cofactor evidence="1">
        <name>FMN</name>
        <dbReference type="ChEBI" id="CHEBI:58210"/>
    </cofactor>
</comment>
<evidence type="ECO:0000256" key="9">
    <source>
        <dbReference type="ARBA" id="ARBA00049401"/>
    </source>
</evidence>
<dbReference type="CDD" id="cd04730">
    <property type="entry name" value="NPD_like"/>
    <property type="match status" value="1"/>
</dbReference>
<evidence type="ECO:0000256" key="1">
    <source>
        <dbReference type="ARBA" id="ARBA00001917"/>
    </source>
</evidence>
<keyword evidence="6" id="KW-0560">Oxidoreductase</keyword>
<dbReference type="PANTHER" id="PTHR42747:SF3">
    <property type="entry name" value="NITRONATE MONOOXYGENASE-RELATED"/>
    <property type="match status" value="1"/>
</dbReference>
<comment type="similarity">
    <text evidence="2">Belongs to the nitronate monooxygenase family. NMO class I subfamily.</text>
</comment>
<dbReference type="Gene3D" id="3.20.20.70">
    <property type="entry name" value="Aldolase class I"/>
    <property type="match status" value="1"/>
</dbReference>
<proteinExistence type="inferred from homology"/>
<comment type="catalytic activity">
    <reaction evidence="9">
        <text>3 propionate 3-nitronate + 3 O2 + H2O = 3 3-oxopropanoate + 2 nitrate + nitrite + H2O2 + 3 H(+)</text>
        <dbReference type="Rhea" id="RHEA:57332"/>
        <dbReference type="ChEBI" id="CHEBI:15377"/>
        <dbReference type="ChEBI" id="CHEBI:15378"/>
        <dbReference type="ChEBI" id="CHEBI:15379"/>
        <dbReference type="ChEBI" id="CHEBI:16240"/>
        <dbReference type="ChEBI" id="CHEBI:16301"/>
        <dbReference type="ChEBI" id="CHEBI:17632"/>
        <dbReference type="ChEBI" id="CHEBI:33190"/>
        <dbReference type="ChEBI" id="CHEBI:136067"/>
    </reaction>
</comment>
<dbReference type="SUPFAM" id="SSF51412">
    <property type="entry name" value="Inosine monophosphate dehydrogenase (IMPDH)"/>
    <property type="match status" value="1"/>
</dbReference>
<comment type="caution">
    <text evidence="10">The sequence shown here is derived from an EMBL/GenBank/DDBJ whole genome shotgun (WGS) entry which is preliminary data.</text>
</comment>
<evidence type="ECO:0000256" key="3">
    <source>
        <dbReference type="ARBA" id="ARBA00022575"/>
    </source>
</evidence>
<dbReference type="EMBL" id="JACWMS010000004">
    <property type="protein sequence ID" value="MBD1321649.1"/>
    <property type="molecule type" value="Genomic_DNA"/>
</dbReference>
<evidence type="ECO:0000256" key="8">
    <source>
        <dbReference type="ARBA" id="ARBA00031155"/>
    </source>
</evidence>
<reference evidence="10 11" key="1">
    <citation type="submission" date="2020-09" db="EMBL/GenBank/DDBJ databases">
        <title>Novel species in genus Gordonia.</title>
        <authorList>
            <person name="Zhang G."/>
        </authorList>
    </citation>
    <scope>NUCLEOTIDE SEQUENCE [LARGE SCALE GENOMIC DNA]</scope>
    <source>
        <strain evidence="10 11">ON-33</strain>
    </source>
</reference>
<name>A0ABR7WFU1_9ACTN</name>
<dbReference type="Pfam" id="PF03060">
    <property type="entry name" value="NMO"/>
    <property type="match status" value="1"/>
</dbReference>